<dbReference type="SUPFAM" id="SSF56112">
    <property type="entry name" value="Protein kinase-like (PK-like)"/>
    <property type="match status" value="1"/>
</dbReference>
<dbReference type="GO" id="GO:0004674">
    <property type="term" value="F:protein serine/threonine kinase activity"/>
    <property type="evidence" value="ECO:0007669"/>
    <property type="project" value="TreeGrafter"/>
</dbReference>
<evidence type="ECO:0000256" key="2">
    <source>
        <dbReference type="ARBA" id="ARBA00022741"/>
    </source>
</evidence>
<dbReference type="PROSITE" id="PS50001">
    <property type="entry name" value="SH2"/>
    <property type="match status" value="1"/>
</dbReference>
<sequence>MEAFRTECQVLKNIVSHPNLLLFMGACLEEGKYKLVLEWAPNGSLESLANQDQQLSFKRKIISLNEICTGMNWLHDRQEEILHLQLNPSNILFSASMQVKIANYGSGKTVKDWNNPVYLQNKAVFYVAPELLQDPSKPSRACDVYSFGILAYHILTEKQPYNAVSLSKFKEEVINGSRPIMPQGTPQKLKEILESCWDKNTERRPSFKVLASEDWQKLISDTMSKNQKATEEMWLSLSKVPNQVPKSVPWLDFVKGFSTFLGVTTPKDTKLEETTPWKCIQYLLEAKSGTVTVENWNKFLGLFGPVTPGTVQGTAFLKHIVTLLQQDWFHGAIGGKEAENRINIDPNSKNASVFLLRFSDTSPTFTLTSRKKPSRSAPTEIKHERLTKESWTDIPSLIQYIEKEKKKRHLTACTHKRAYEDIFKKQQTVVTSVYEVHSSVLKKD</sequence>
<dbReference type="EMBL" id="GIBP01002413">
    <property type="protein sequence ID" value="NDV31382.1"/>
    <property type="molecule type" value="Transcribed_RNA"/>
</dbReference>
<keyword evidence="6" id="KW-0727">SH2 domain</keyword>
<evidence type="ECO:0000256" key="6">
    <source>
        <dbReference type="PROSITE-ProRule" id="PRU00191"/>
    </source>
</evidence>
<dbReference type="AlphaFoldDB" id="A0A6B2L323"/>
<keyword evidence="4" id="KW-0067">ATP-binding</keyword>
<dbReference type="GO" id="GO:0005524">
    <property type="term" value="F:ATP binding"/>
    <property type="evidence" value="ECO:0007669"/>
    <property type="project" value="UniProtKB-KW"/>
</dbReference>
<dbReference type="PANTHER" id="PTHR44329:SF243">
    <property type="entry name" value="DUAL SPECIFICITY PROTEIN KINASE SHKB"/>
    <property type="match status" value="1"/>
</dbReference>
<reference evidence="9" key="1">
    <citation type="journal article" date="2020" name="J. Eukaryot. Microbiol.">
        <title>De novo Sequencing, Assembly and Annotation of the Transcriptome for the Free-Living Testate Amoeba Arcella intermedia.</title>
        <authorList>
            <person name="Ribeiro G.M."/>
            <person name="Porfirio-Sousa A.L."/>
            <person name="Maurer-Alcala X.X."/>
            <person name="Katz L.A."/>
            <person name="Lahr D.J.G."/>
        </authorList>
    </citation>
    <scope>NUCLEOTIDE SEQUENCE</scope>
</reference>
<dbReference type="Pfam" id="PF00017">
    <property type="entry name" value="SH2"/>
    <property type="match status" value="1"/>
</dbReference>
<dbReference type="InterPro" id="IPR011009">
    <property type="entry name" value="Kinase-like_dom_sf"/>
</dbReference>
<proteinExistence type="predicted"/>
<keyword evidence="2" id="KW-0547">Nucleotide-binding</keyword>
<dbReference type="Pfam" id="PF07714">
    <property type="entry name" value="PK_Tyr_Ser-Thr"/>
    <property type="match status" value="1"/>
</dbReference>
<feature type="domain" description="Protein kinase" evidence="8">
    <location>
        <begin position="1"/>
        <end position="219"/>
    </location>
</feature>
<evidence type="ECO:0000256" key="5">
    <source>
        <dbReference type="ARBA" id="ARBA00023137"/>
    </source>
</evidence>
<evidence type="ECO:0000313" key="9">
    <source>
        <dbReference type="EMBL" id="NDV31382.1"/>
    </source>
</evidence>
<dbReference type="PROSITE" id="PS50011">
    <property type="entry name" value="PROTEIN_KINASE_DOM"/>
    <property type="match status" value="1"/>
</dbReference>
<dbReference type="PANTHER" id="PTHR44329">
    <property type="entry name" value="SERINE/THREONINE-PROTEIN KINASE TNNI3K-RELATED"/>
    <property type="match status" value="1"/>
</dbReference>
<evidence type="ECO:0008006" key="10">
    <source>
        <dbReference type="Google" id="ProtNLM"/>
    </source>
</evidence>
<dbReference type="GO" id="GO:0004713">
    <property type="term" value="F:protein tyrosine kinase activity"/>
    <property type="evidence" value="ECO:0007669"/>
    <property type="project" value="UniProtKB-KW"/>
</dbReference>
<dbReference type="PROSITE" id="PS51257">
    <property type="entry name" value="PROKAR_LIPOPROTEIN"/>
    <property type="match status" value="1"/>
</dbReference>
<protein>
    <recommendedName>
        <fullName evidence="10">Protein kinase domain-containing protein</fullName>
    </recommendedName>
</protein>
<dbReference type="InterPro" id="IPR001245">
    <property type="entry name" value="Ser-Thr/Tyr_kinase_cat_dom"/>
</dbReference>
<evidence type="ECO:0000256" key="1">
    <source>
        <dbReference type="ARBA" id="ARBA00022679"/>
    </source>
</evidence>
<evidence type="ECO:0000259" key="8">
    <source>
        <dbReference type="PROSITE" id="PS50011"/>
    </source>
</evidence>
<dbReference type="InterPro" id="IPR000719">
    <property type="entry name" value="Prot_kinase_dom"/>
</dbReference>
<keyword evidence="5" id="KW-0829">Tyrosine-protein kinase</keyword>
<name>A0A6B2L323_9EUKA</name>
<feature type="domain" description="SH2" evidence="7">
    <location>
        <begin position="328"/>
        <end position="400"/>
    </location>
</feature>
<dbReference type="InterPro" id="IPR051681">
    <property type="entry name" value="Ser/Thr_Kinases-Pseudokinases"/>
</dbReference>
<evidence type="ECO:0000259" key="7">
    <source>
        <dbReference type="PROSITE" id="PS50001"/>
    </source>
</evidence>
<keyword evidence="1" id="KW-0808">Transferase</keyword>
<dbReference type="Gene3D" id="3.30.505.10">
    <property type="entry name" value="SH2 domain"/>
    <property type="match status" value="1"/>
</dbReference>
<organism evidence="9">
    <name type="scientific">Arcella intermedia</name>
    <dbReference type="NCBI Taxonomy" id="1963864"/>
    <lineage>
        <taxon>Eukaryota</taxon>
        <taxon>Amoebozoa</taxon>
        <taxon>Tubulinea</taxon>
        <taxon>Elardia</taxon>
        <taxon>Arcellinida</taxon>
        <taxon>Sphaerothecina</taxon>
        <taxon>Arcellidae</taxon>
        <taxon>Arcella</taxon>
    </lineage>
</organism>
<keyword evidence="3" id="KW-0418">Kinase</keyword>
<evidence type="ECO:0000256" key="4">
    <source>
        <dbReference type="ARBA" id="ARBA00022840"/>
    </source>
</evidence>
<dbReference type="InterPro" id="IPR000980">
    <property type="entry name" value="SH2"/>
</dbReference>
<dbReference type="Gene3D" id="1.10.510.10">
    <property type="entry name" value="Transferase(Phosphotransferase) domain 1"/>
    <property type="match status" value="1"/>
</dbReference>
<accession>A0A6B2L323</accession>
<dbReference type="SUPFAM" id="SSF55550">
    <property type="entry name" value="SH2 domain"/>
    <property type="match status" value="1"/>
</dbReference>
<evidence type="ECO:0000256" key="3">
    <source>
        <dbReference type="ARBA" id="ARBA00022777"/>
    </source>
</evidence>
<dbReference type="InterPro" id="IPR036860">
    <property type="entry name" value="SH2_dom_sf"/>
</dbReference>